<dbReference type="Proteomes" id="UP000466794">
    <property type="component" value="Unassembled WGS sequence"/>
</dbReference>
<proteinExistence type="predicted"/>
<accession>A0A7K1V969</accession>
<organism evidence="1 2">
    <name type="scientific">Nocardia terrae</name>
    <dbReference type="NCBI Taxonomy" id="2675851"/>
    <lineage>
        <taxon>Bacteria</taxon>
        <taxon>Bacillati</taxon>
        <taxon>Actinomycetota</taxon>
        <taxon>Actinomycetes</taxon>
        <taxon>Mycobacteriales</taxon>
        <taxon>Nocardiaceae</taxon>
        <taxon>Nocardia</taxon>
    </lineage>
</organism>
<reference evidence="1 2" key="1">
    <citation type="submission" date="2019-12" db="EMBL/GenBank/DDBJ databases">
        <title>Nocardia sp. nov. ET3-3 isolated from soil.</title>
        <authorList>
            <person name="Kanchanasin P."/>
            <person name="Tanasupawat S."/>
            <person name="Yuki M."/>
            <person name="Kudo T."/>
        </authorList>
    </citation>
    <scope>NUCLEOTIDE SEQUENCE [LARGE SCALE GENOMIC DNA]</scope>
    <source>
        <strain evidence="1 2">ET3-3</strain>
    </source>
</reference>
<evidence type="ECO:0000313" key="2">
    <source>
        <dbReference type="Proteomes" id="UP000466794"/>
    </source>
</evidence>
<sequence length="107" mass="11378">MASPDRNTGIRAVITGPTTGYSGQTITLDGCGSQPGDVPIRYHWTPDPAFLTTNPDFAQRAERSSVTLVLPDVPLRTVRRIGLTVRGADNEPSAQALHSIAIKPTPA</sequence>
<keyword evidence="2" id="KW-1185">Reference proteome</keyword>
<gene>
    <name evidence="1" type="ORF">GPX89_37895</name>
</gene>
<evidence type="ECO:0000313" key="1">
    <source>
        <dbReference type="EMBL" id="MVU82999.1"/>
    </source>
</evidence>
<name>A0A7K1V969_9NOCA</name>
<dbReference type="RefSeq" id="WP_157392581.1">
    <property type="nucleotide sequence ID" value="NZ_WRPP01000011.1"/>
</dbReference>
<dbReference type="EMBL" id="WRPP01000011">
    <property type="protein sequence ID" value="MVU82999.1"/>
    <property type="molecule type" value="Genomic_DNA"/>
</dbReference>
<protein>
    <submittedName>
        <fullName evidence="1">Uncharacterized protein</fullName>
    </submittedName>
</protein>
<dbReference type="AlphaFoldDB" id="A0A7K1V969"/>
<comment type="caution">
    <text evidence="1">The sequence shown here is derived from an EMBL/GenBank/DDBJ whole genome shotgun (WGS) entry which is preliminary data.</text>
</comment>